<reference evidence="5" key="2">
    <citation type="journal article" date="2008" name="Genome Biol.">
        <title>Improved genome assembly and evidence-based global gene model set for the chordate Ciona intestinalis: new insight into intron and operon populations.</title>
        <authorList>
            <person name="Satou Y."/>
            <person name="Mineta K."/>
            <person name="Ogasawara M."/>
            <person name="Sasakura Y."/>
            <person name="Shoguchi E."/>
            <person name="Ueno K."/>
            <person name="Yamada L."/>
            <person name="Matsumoto J."/>
            <person name="Wasserscheid J."/>
            <person name="Dewar K."/>
            <person name="Wiley G.B."/>
            <person name="Macmil S.L."/>
            <person name="Roe B.A."/>
            <person name="Zeller R.W."/>
            <person name="Hastings K.E."/>
            <person name="Lemaire P."/>
            <person name="Lindquist E."/>
            <person name="Endo T."/>
            <person name="Hotta K."/>
            <person name="Inaba K."/>
        </authorList>
    </citation>
    <scope>NUCLEOTIDE SEQUENCE [LARGE SCALE GENOMIC DNA]</scope>
    <source>
        <strain evidence="5">wild type</strain>
    </source>
</reference>
<evidence type="ECO:0000256" key="1">
    <source>
        <dbReference type="ARBA" id="ARBA00022692"/>
    </source>
</evidence>
<protein>
    <recommendedName>
        <fullName evidence="7">Major facilitator superfamily (MFS) profile domain-containing protein</fullName>
    </recommendedName>
</protein>
<dbReference type="PANTHER" id="PTHR23121">
    <property type="entry name" value="SODIUM-DEPENDENT GLUCOSE TRANSPORTER 1"/>
    <property type="match status" value="1"/>
</dbReference>
<evidence type="ECO:0000256" key="3">
    <source>
        <dbReference type="ARBA" id="ARBA00023136"/>
    </source>
</evidence>
<dbReference type="FunFam" id="1.20.1250.20:FF:001147">
    <property type="entry name" value="Predicted protein"/>
    <property type="match status" value="1"/>
</dbReference>
<feature type="transmembrane region" description="Helical" evidence="4">
    <location>
        <begin position="79"/>
        <end position="100"/>
    </location>
</feature>
<feature type="transmembrane region" description="Helical" evidence="4">
    <location>
        <begin position="107"/>
        <end position="126"/>
    </location>
</feature>
<keyword evidence="3 4" id="KW-0472">Membrane</keyword>
<evidence type="ECO:0008006" key="7">
    <source>
        <dbReference type="Google" id="ProtNLM"/>
    </source>
</evidence>
<keyword evidence="2 4" id="KW-1133">Transmembrane helix</keyword>
<keyword evidence="1 4" id="KW-0812">Transmembrane</keyword>
<feature type="transmembrane region" description="Helical" evidence="4">
    <location>
        <begin position="222"/>
        <end position="244"/>
    </location>
</feature>
<sequence>MSENCSDATADTLLAKVVDPTNEIKNKTEECSNGKTEKSRYIKTAVLGAGYLTMGFNLTILGLAIPSLAQNINVTIDQVAPVIISRGGGYLLGSIAAGLLDGMIDIHLTLIASLMCMSCFLVFIPMATNTVWLFIVTALNSIGLGAFETIGNVYCLHLWGPKVAPFLQFIHFCYCFGCAVTPALAKPFLNEIERSNVTTAAVETLNYEVHYIEETSIPYLSIIYIIMAIVGTLVSLLFVCLKLFTKLKNGNAQRE</sequence>
<dbReference type="AlphaFoldDB" id="H2XKI3"/>
<dbReference type="HOGENOM" id="CLU_101216_0_0_1"/>
<dbReference type="Proteomes" id="UP000008144">
    <property type="component" value="Chromosome 5"/>
</dbReference>
<reference evidence="5" key="3">
    <citation type="submission" date="2025-08" db="UniProtKB">
        <authorList>
            <consortium name="Ensembl"/>
        </authorList>
    </citation>
    <scope>IDENTIFICATION</scope>
</reference>
<reference evidence="5" key="4">
    <citation type="submission" date="2025-09" db="UniProtKB">
        <authorList>
            <consortium name="Ensembl"/>
        </authorList>
    </citation>
    <scope>IDENTIFICATION</scope>
</reference>
<dbReference type="GeneTree" id="ENSGT00530000063320"/>
<dbReference type="Ensembl" id="ENSCINT00000033369.1">
    <property type="protein sequence ID" value="ENSCINP00000030165.1"/>
    <property type="gene ID" value="ENSCING00000019130.1"/>
</dbReference>
<evidence type="ECO:0000313" key="5">
    <source>
        <dbReference type="Ensembl" id="ENSCINP00000030165.1"/>
    </source>
</evidence>
<feature type="transmembrane region" description="Helical" evidence="4">
    <location>
        <begin position="132"/>
        <end position="154"/>
    </location>
</feature>
<feature type="transmembrane region" description="Helical" evidence="4">
    <location>
        <begin position="166"/>
        <end position="185"/>
    </location>
</feature>
<dbReference type="Gene3D" id="1.20.1250.20">
    <property type="entry name" value="MFS general substrate transporter like domains"/>
    <property type="match status" value="1"/>
</dbReference>
<dbReference type="InParanoid" id="H2XKI3"/>
<proteinExistence type="predicted"/>
<feature type="transmembrane region" description="Helical" evidence="4">
    <location>
        <begin position="45"/>
        <end position="67"/>
    </location>
</feature>
<organism evidence="5 6">
    <name type="scientific">Ciona intestinalis</name>
    <name type="common">Transparent sea squirt</name>
    <name type="synonym">Ascidia intestinalis</name>
    <dbReference type="NCBI Taxonomy" id="7719"/>
    <lineage>
        <taxon>Eukaryota</taxon>
        <taxon>Metazoa</taxon>
        <taxon>Chordata</taxon>
        <taxon>Tunicata</taxon>
        <taxon>Ascidiacea</taxon>
        <taxon>Phlebobranchia</taxon>
        <taxon>Cionidae</taxon>
        <taxon>Ciona</taxon>
    </lineage>
</organism>
<dbReference type="EMBL" id="EAAA01002110">
    <property type="status" value="NOT_ANNOTATED_CDS"/>
    <property type="molecule type" value="Genomic_DNA"/>
</dbReference>
<evidence type="ECO:0000313" key="6">
    <source>
        <dbReference type="Proteomes" id="UP000008144"/>
    </source>
</evidence>
<accession>H2XKI3</accession>
<reference evidence="6" key="1">
    <citation type="journal article" date="2002" name="Science">
        <title>The draft genome of Ciona intestinalis: insights into chordate and vertebrate origins.</title>
        <authorList>
            <person name="Dehal P."/>
            <person name="Satou Y."/>
            <person name="Campbell R.K."/>
            <person name="Chapman J."/>
            <person name="Degnan B."/>
            <person name="De Tomaso A."/>
            <person name="Davidson B."/>
            <person name="Di Gregorio A."/>
            <person name="Gelpke M."/>
            <person name="Goodstein D.M."/>
            <person name="Harafuji N."/>
            <person name="Hastings K.E."/>
            <person name="Ho I."/>
            <person name="Hotta K."/>
            <person name="Huang W."/>
            <person name="Kawashima T."/>
            <person name="Lemaire P."/>
            <person name="Martinez D."/>
            <person name="Meinertzhagen I.A."/>
            <person name="Necula S."/>
            <person name="Nonaka M."/>
            <person name="Putnam N."/>
            <person name="Rash S."/>
            <person name="Saiga H."/>
            <person name="Satake M."/>
            <person name="Terry A."/>
            <person name="Yamada L."/>
            <person name="Wang H.G."/>
            <person name="Awazu S."/>
            <person name="Azumi K."/>
            <person name="Boore J."/>
            <person name="Branno M."/>
            <person name="Chin-Bow S."/>
            <person name="DeSantis R."/>
            <person name="Doyle S."/>
            <person name="Francino P."/>
            <person name="Keys D.N."/>
            <person name="Haga S."/>
            <person name="Hayashi H."/>
            <person name="Hino K."/>
            <person name="Imai K.S."/>
            <person name="Inaba K."/>
            <person name="Kano S."/>
            <person name="Kobayashi K."/>
            <person name="Kobayashi M."/>
            <person name="Lee B.I."/>
            <person name="Makabe K.W."/>
            <person name="Manohar C."/>
            <person name="Matassi G."/>
            <person name="Medina M."/>
            <person name="Mochizuki Y."/>
            <person name="Mount S."/>
            <person name="Morishita T."/>
            <person name="Miura S."/>
            <person name="Nakayama A."/>
            <person name="Nishizaka S."/>
            <person name="Nomoto H."/>
            <person name="Ohta F."/>
            <person name="Oishi K."/>
            <person name="Rigoutsos I."/>
            <person name="Sano M."/>
            <person name="Sasaki A."/>
            <person name="Sasakura Y."/>
            <person name="Shoguchi E."/>
            <person name="Shin-i T."/>
            <person name="Spagnuolo A."/>
            <person name="Stainier D."/>
            <person name="Suzuki M.M."/>
            <person name="Tassy O."/>
            <person name="Takatori N."/>
            <person name="Tokuoka M."/>
            <person name="Yagi K."/>
            <person name="Yoshizaki F."/>
            <person name="Wada S."/>
            <person name="Zhang C."/>
            <person name="Hyatt P.D."/>
            <person name="Larimer F."/>
            <person name="Detter C."/>
            <person name="Doggett N."/>
            <person name="Glavina T."/>
            <person name="Hawkins T."/>
            <person name="Richardson P."/>
            <person name="Lucas S."/>
            <person name="Kohara Y."/>
            <person name="Levine M."/>
            <person name="Satoh N."/>
            <person name="Rokhsar D.S."/>
        </authorList>
    </citation>
    <scope>NUCLEOTIDE SEQUENCE [LARGE SCALE GENOMIC DNA]</scope>
</reference>
<dbReference type="InterPro" id="IPR036259">
    <property type="entry name" value="MFS_trans_sf"/>
</dbReference>
<dbReference type="PANTHER" id="PTHR23121:SF9">
    <property type="entry name" value="SODIUM-DEPENDENT GLUCOSE TRANSPORTER 1"/>
    <property type="match status" value="1"/>
</dbReference>
<evidence type="ECO:0000256" key="2">
    <source>
        <dbReference type="ARBA" id="ARBA00022989"/>
    </source>
</evidence>
<dbReference type="SUPFAM" id="SSF103473">
    <property type="entry name" value="MFS general substrate transporter"/>
    <property type="match status" value="1"/>
</dbReference>
<dbReference type="OMA" id="ENCSDAT"/>
<name>H2XKI3_CIOIN</name>
<evidence type="ECO:0000256" key="4">
    <source>
        <dbReference type="SAM" id="Phobius"/>
    </source>
</evidence>
<keyword evidence="6" id="KW-1185">Reference proteome</keyword>